<dbReference type="AlphaFoldDB" id="A0A8J1UER1"/>
<feature type="region of interest" description="Disordered" evidence="2">
    <location>
        <begin position="1"/>
        <end position="21"/>
    </location>
</feature>
<name>A0A8J1UER1_OWEFU</name>
<organism evidence="3 4">
    <name type="scientific">Owenia fusiformis</name>
    <name type="common">Polychaete worm</name>
    <dbReference type="NCBI Taxonomy" id="6347"/>
    <lineage>
        <taxon>Eukaryota</taxon>
        <taxon>Metazoa</taxon>
        <taxon>Spiralia</taxon>
        <taxon>Lophotrochozoa</taxon>
        <taxon>Annelida</taxon>
        <taxon>Polychaeta</taxon>
        <taxon>Sedentaria</taxon>
        <taxon>Canalipalpata</taxon>
        <taxon>Sabellida</taxon>
        <taxon>Oweniida</taxon>
        <taxon>Oweniidae</taxon>
        <taxon>Owenia</taxon>
    </lineage>
</organism>
<keyword evidence="4" id="KW-1185">Reference proteome</keyword>
<dbReference type="PANTHER" id="PTHR22227:SF6">
    <property type="entry name" value="FAMILY WITH SEQUENCE SIMILARITY 122B ISOFORM X1"/>
    <property type="match status" value="1"/>
</dbReference>
<comment type="caution">
    <text evidence="3">The sequence shown here is derived from an EMBL/GenBank/DDBJ whole genome shotgun (WGS) entry which is preliminary data.</text>
</comment>
<dbReference type="GO" id="GO:0004865">
    <property type="term" value="F:protein serine/threonine phosphatase inhibitor activity"/>
    <property type="evidence" value="ECO:0007669"/>
    <property type="project" value="InterPro"/>
</dbReference>
<comment type="similarity">
    <text evidence="1">Belongs to the FAM122 family.</text>
</comment>
<evidence type="ECO:0000313" key="3">
    <source>
        <dbReference type="EMBL" id="CAH1780685.1"/>
    </source>
</evidence>
<feature type="compositionally biased region" description="Low complexity" evidence="2">
    <location>
        <begin position="183"/>
        <end position="193"/>
    </location>
</feature>
<feature type="region of interest" description="Disordered" evidence="2">
    <location>
        <begin position="250"/>
        <end position="343"/>
    </location>
</feature>
<accession>A0A8J1UER1</accession>
<dbReference type="Proteomes" id="UP000749559">
    <property type="component" value="Unassembled WGS sequence"/>
</dbReference>
<feature type="compositionally biased region" description="Polar residues" evidence="2">
    <location>
        <begin position="35"/>
        <end position="52"/>
    </location>
</feature>
<evidence type="ECO:0000256" key="1">
    <source>
        <dbReference type="ARBA" id="ARBA00006725"/>
    </source>
</evidence>
<dbReference type="PANTHER" id="PTHR22227">
    <property type="entry name" value="FAMILY WITH SEQUENCE SIMILARITY 122B ISOFORM X1"/>
    <property type="match status" value="1"/>
</dbReference>
<dbReference type="OrthoDB" id="10036177at2759"/>
<evidence type="ECO:0000256" key="2">
    <source>
        <dbReference type="SAM" id="MobiDB-lite"/>
    </source>
</evidence>
<feature type="compositionally biased region" description="Low complexity" evidence="2">
    <location>
        <begin position="294"/>
        <end position="305"/>
    </location>
</feature>
<proteinExistence type="inferred from homology"/>
<feature type="compositionally biased region" description="Low complexity" evidence="2">
    <location>
        <begin position="265"/>
        <end position="281"/>
    </location>
</feature>
<evidence type="ECO:0000313" key="4">
    <source>
        <dbReference type="Proteomes" id="UP000749559"/>
    </source>
</evidence>
<dbReference type="InterPro" id="IPR026716">
    <property type="entry name" value="PBIR1/2/3"/>
</dbReference>
<sequence>MEVDPPQASDPLPGARNGGLKRCNSAPMINLIPDTSSSFTPVSQPLSSSHNATAPLISPVSRPLERQRTLSASSTSLNITTPPIRIPSRLIQIKQEETTNVVNREVAHEREVQSSMQIAQSWDEFSLEDSMMTEAKRPRSFSEQLHIFTSPFPLSSSPSPTRVGKQCFSPSAGLPIKDHTLHTSPTPSPTRRSFVRRSLSPIAMRPNAVGMKRKLDTELCEYISPAKRFNNGPFTPERLLTHHPLMNSISSSSFEDSDPNGARESNNSSTSSFVSNDSGTSMTPQTCFTFCPVQNNRNSESQNSEMTDVSEPEQTRQDDSGNRPQKPTPKTIFKFGQARETQV</sequence>
<protein>
    <submittedName>
        <fullName evidence="3">Uncharacterized protein</fullName>
    </submittedName>
</protein>
<feature type="region of interest" description="Disordered" evidence="2">
    <location>
        <begin position="35"/>
        <end position="55"/>
    </location>
</feature>
<gene>
    <name evidence="3" type="ORF">OFUS_LOCUS7343</name>
</gene>
<reference evidence="3" key="1">
    <citation type="submission" date="2022-03" db="EMBL/GenBank/DDBJ databases">
        <authorList>
            <person name="Martin C."/>
        </authorList>
    </citation>
    <scope>NUCLEOTIDE SEQUENCE</scope>
</reference>
<feature type="region of interest" description="Disordered" evidence="2">
    <location>
        <begin position="173"/>
        <end position="193"/>
    </location>
</feature>
<dbReference type="EMBL" id="CAIIXF020000004">
    <property type="protein sequence ID" value="CAH1780685.1"/>
    <property type="molecule type" value="Genomic_DNA"/>
</dbReference>